<accession>A0A383EZG8</accession>
<feature type="non-terminal residue" evidence="1">
    <location>
        <position position="30"/>
    </location>
</feature>
<sequence length="30" mass="3257">MASKPSEFHQKASFCFSNGLFGSMPAFTNS</sequence>
<organism evidence="1">
    <name type="scientific">marine metagenome</name>
    <dbReference type="NCBI Taxonomy" id="408172"/>
    <lineage>
        <taxon>unclassified sequences</taxon>
        <taxon>metagenomes</taxon>
        <taxon>ecological metagenomes</taxon>
    </lineage>
</organism>
<gene>
    <name evidence="1" type="ORF">METZ01_LOCUS514459</name>
</gene>
<dbReference type="EMBL" id="UINC01229761">
    <property type="protein sequence ID" value="SVE61605.1"/>
    <property type="molecule type" value="Genomic_DNA"/>
</dbReference>
<evidence type="ECO:0000313" key="1">
    <source>
        <dbReference type="EMBL" id="SVE61605.1"/>
    </source>
</evidence>
<name>A0A383EZG8_9ZZZZ</name>
<reference evidence="1" key="1">
    <citation type="submission" date="2018-05" db="EMBL/GenBank/DDBJ databases">
        <authorList>
            <person name="Lanie J.A."/>
            <person name="Ng W.-L."/>
            <person name="Kazmierczak K.M."/>
            <person name="Andrzejewski T.M."/>
            <person name="Davidsen T.M."/>
            <person name="Wayne K.J."/>
            <person name="Tettelin H."/>
            <person name="Glass J.I."/>
            <person name="Rusch D."/>
            <person name="Podicherti R."/>
            <person name="Tsui H.-C.T."/>
            <person name="Winkler M.E."/>
        </authorList>
    </citation>
    <scope>NUCLEOTIDE SEQUENCE</scope>
</reference>
<dbReference type="AlphaFoldDB" id="A0A383EZG8"/>
<proteinExistence type="predicted"/>
<protein>
    <submittedName>
        <fullName evidence="1">Uncharacterized protein</fullName>
    </submittedName>
</protein>